<feature type="compositionally biased region" description="Acidic residues" evidence="1">
    <location>
        <begin position="58"/>
        <end position="71"/>
    </location>
</feature>
<evidence type="ECO:0000256" key="1">
    <source>
        <dbReference type="SAM" id="MobiDB-lite"/>
    </source>
</evidence>
<evidence type="ECO:0000256" key="2">
    <source>
        <dbReference type="SAM" id="SignalP"/>
    </source>
</evidence>
<dbReference type="EMBL" id="CALNXJ010000017">
    <property type="protein sequence ID" value="CAH3120148.1"/>
    <property type="molecule type" value="Genomic_DNA"/>
</dbReference>
<feature type="signal peptide" evidence="2">
    <location>
        <begin position="1"/>
        <end position="22"/>
    </location>
</feature>
<organism evidence="3 4">
    <name type="scientific">Pocillopora meandrina</name>
    <dbReference type="NCBI Taxonomy" id="46732"/>
    <lineage>
        <taxon>Eukaryota</taxon>
        <taxon>Metazoa</taxon>
        <taxon>Cnidaria</taxon>
        <taxon>Anthozoa</taxon>
        <taxon>Hexacorallia</taxon>
        <taxon>Scleractinia</taxon>
        <taxon>Astrocoeniina</taxon>
        <taxon>Pocilloporidae</taxon>
        <taxon>Pocillopora</taxon>
    </lineage>
</organism>
<accession>A0AAU9WNJ5</accession>
<keyword evidence="4" id="KW-1185">Reference proteome</keyword>
<feature type="region of interest" description="Disordered" evidence="1">
    <location>
        <begin position="45"/>
        <end position="79"/>
    </location>
</feature>
<gene>
    <name evidence="3" type="ORF">PMEA_00008104</name>
</gene>
<feature type="chain" id="PRO_5044021125" evidence="2">
    <location>
        <begin position="23"/>
        <end position="116"/>
    </location>
</feature>
<protein>
    <submittedName>
        <fullName evidence="3">Uncharacterized protein</fullName>
    </submittedName>
</protein>
<proteinExistence type="predicted"/>
<dbReference type="PROSITE" id="PS51257">
    <property type="entry name" value="PROKAR_LIPOPROTEIN"/>
    <property type="match status" value="1"/>
</dbReference>
<reference evidence="3 4" key="1">
    <citation type="submission" date="2022-05" db="EMBL/GenBank/DDBJ databases">
        <authorList>
            <consortium name="Genoscope - CEA"/>
            <person name="William W."/>
        </authorList>
    </citation>
    <scope>NUCLEOTIDE SEQUENCE [LARGE SCALE GENOMIC DNA]</scope>
</reference>
<dbReference type="Proteomes" id="UP001159428">
    <property type="component" value="Unassembled WGS sequence"/>
</dbReference>
<dbReference type="AlphaFoldDB" id="A0AAU9WNJ5"/>
<evidence type="ECO:0000313" key="4">
    <source>
        <dbReference type="Proteomes" id="UP001159428"/>
    </source>
</evidence>
<name>A0AAU9WNJ5_9CNID</name>
<keyword evidence="2" id="KW-0732">Signal</keyword>
<sequence>MGRITFHIVTFVLLLSCIDVFGKPALNEENRNLCESEDDKAECIKEIEEAKASPVAEENPEESADSEEEPKEEEKMVPEEDHLVMLERVRKESEENRKFWQEEVLAMNKWRRHWLS</sequence>
<comment type="caution">
    <text evidence="3">The sequence shown here is derived from an EMBL/GenBank/DDBJ whole genome shotgun (WGS) entry which is preliminary data.</text>
</comment>
<evidence type="ECO:0000313" key="3">
    <source>
        <dbReference type="EMBL" id="CAH3120148.1"/>
    </source>
</evidence>